<feature type="region of interest" description="Disordered" evidence="1">
    <location>
        <begin position="94"/>
        <end position="117"/>
    </location>
</feature>
<evidence type="ECO:0008006" key="4">
    <source>
        <dbReference type="Google" id="ProtNLM"/>
    </source>
</evidence>
<dbReference type="InterPro" id="IPR036388">
    <property type="entry name" value="WH-like_DNA-bd_sf"/>
</dbReference>
<evidence type="ECO:0000313" key="3">
    <source>
        <dbReference type="Proteomes" id="UP000254343"/>
    </source>
</evidence>
<proteinExistence type="predicted"/>
<reference evidence="2 3" key="1">
    <citation type="submission" date="2018-06" db="EMBL/GenBank/DDBJ databases">
        <authorList>
            <consortium name="Pathogen Informatics"/>
            <person name="Doyle S."/>
        </authorList>
    </citation>
    <scope>NUCLEOTIDE SEQUENCE [LARGE SCALE GENOMIC DNA]</scope>
    <source>
        <strain evidence="2 3">NCTC12722</strain>
    </source>
</reference>
<dbReference type="Gene3D" id="1.10.10.10">
    <property type="entry name" value="Winged helix-like DNA-binding domain superfamily/Winged helix DNA-binding domain"/>
    <property type="match status" value="1"/>
</dbReference>
<name>A0A380WE70_AFIFE</name>
<dbReference type="EMBL" id="UIGB01000001">
    <property type="protein sequence ID" value="SUU86477.1"/>
    <property type="molecule type" value="Genomic_DNA"/>
</dbReference>
<dbReference type="Pfam" id="PF13730">
    <property type="entry name" value="HTH_36"/>
    <property type="match status" value="1"/>
</dbReference>
<dbReference type="Proteomes" id="UP000254343">
    <property type="component" value="Unassembled WGS sequence"/>
</dbReference>
<accession>A0A380WE70</accession>
<protein>
    <recommendedName>
        <fullName evidence="4">Helix-turn-helix domain-containing protein</fullName>
    </recommendedName>
</protein>
<feature type="compositionally biased region" description="Polar residues" evidence="1">
    <location>
        <begin position="99"/>
        <end position="112"/>
    </location>
</feature>
<dbReference type="AlphaFoldDB" id="A0A380WE70"/>
<dbReference type="RefSeq" id="WP_002717300.1">
    <property type="nucleotide sequence ID" value="NZ_UFSI01000001.1"/>
</dbReference>
<dbReference type="InterPro" id="IPR036390">
    <property type="entry name" value="WH_DNA-bd_sf"/>
</dbReference>
<sequence>MSFLAVRWALDLKGLSATEKLVLIAICDRANQKGECWPSQKNTAERCGLTERTVNSALKSLEKNCLIRRRRRIKTSGSRTSDLITILAPDLFGARKNSKPSNQSQPENASSNHVKEIHPATRNGFGEIYHDEYIRLNTIEGSVLLEFMPDYSDPKVTHHNETVAFAERLYRESADVIDWDASGIDRAKKLTEWRLKHGEVHVWNNIIRVVQRFRTVASPEQKISSWKYFEPEILKADE</sequence>
<organism evidence="2 3">
    <name type="scientific">Afipia felis</name>
    <name type="common">Cat scratch disease bacillus</name>
    <dbReference type="NCBI Taxonomy" id="1035"/>
    <lineage>
        <taxon>Bacteria</taxon>
        <taxon>Pseudomonadati</taxon>
        <taxon>Pseudomonadota</taxon>
        <taxon>Alphaproteobacteria</taxon>
        <taxon>Hyphomicrobiales</taxon>
        <taxon>Nitrobacteraceae</taxon>
        <taxon>Afipia</taxon>
    </lineage>
</organism>
<dbReference type="SUPFAM" id="SSF46785">
    <property type="entry name" value="Winged helix' DNA-binding domain"/>
    <property type="match status" value="1"/>
</dbReference>
<gene>
    <name evidence="2" type="ORF">NCTC12722_03705</name>
</gene>
<evidence type="ECO:0000313" key="2">
    <source>
        <dbReference type="EMBL" id="SUU86477.1"/>
    </source>
</evidence>
<evidence type="ECO:0000256" key="1">
    <source>
        <dbReference type="SAM" id="MobiDB-lite"/>
    </source>
</evidence>